<evidence type="ECO:0000313" key="3">
    <source>
        <dbReference type="Proteomes" id="UP001363151"/>
    </source>
</evidence>
<reference evidence="2 3" key="1">
    <citation type="submission" date="2024-03" db="EMBL/GenBank/DDBJ databases">
        <title>Aureococcus anophagefferens CCMP1851 and Kratosvirus quantuckense: Draft genome of a second virus-susceptible host strain in the model system.</title>
        <authorList>
            <person name="Chase E."/>
            <person name="Truchon A.R."/>
            <person name="Schepens W."/>
            <person name="Wilhelm S.W."/>
        </authorList>
    </citation>
    <scope>NUCLEOTIDE SEQUENCE [LARGE SCALE GENOMIC DNA]</scope>
    <source>
        <strain evidence="2 3">CCMP1851</strain>
    </source>
</reference>
<organism evidence="2 3">
    <name type="scientific">Aureococcus anophagefferens</name>
    <name type="common">Harmful bloom alga</name>
    <dbReference type="NCBI Taxonomy" id="44056"/>
    <lineage>
        <taxon>Eukaryota</taxon>
        <taxon>Sar</taxon>
        <taxon>Stramenopiles</taxon>
        <taxon>Ochrophyta</taxon>
        <taxon>Pelagophyceae</taxon>
        <taxon>Pelagomonadales</taxon>
        <taxon>Pelagomonadaceae</taxon>
        <taxon>Aureococcus</taxon>
    </lineage>
</organism>
<keyword evidence="1" id="KW-0732">Signal</keyword>
<evidence type="ECO:0000313" key="2">
    <source>
        <dbReference type="EMBL" id="KAK7254960.1"/>
    </source>
</evidence>
<feature type="chain" id="PRO_5046503300" evidence="1">
    <location>
        <begin position="21"/>
        <end position="146"/>
    </location>
</feature>
<evidence type="ECO:0000256" key="1">
    <source>
        <dbReference type="SAM" id="SignalP"/>
    </source>
</evidence>
<comment type="caution">
    <text evidence="2">The sequence shown here is derived from an EMBL/GenBank/DDBJ whole genome shotgun (WGS) entry which is preliminary data.</text>
</comment>
<sequence>MVRRRIACALLLHLLGCSAAEDLGVGLPQRLRSSGPIARHRPGGSASFTVVDAHASEDTLFIQGVTTRFNTQQQYKKRSVADWFACDFASGAANATVSGDGVAEPSTSRTRRRAALIECPLPAPCFDGTVTLRVSGPAAAVIRASA</sequence>
<proteinExistence type="predicted"/>
<name>A0ABR1GFS2_AURAN</name>
<dbReference type="EMBL" id="JBBJCI010000011">
    <property type="protein sequence ID" value="KAK7254960.1"/>
    <property type="molecule type" value="Genomic_DNA"/>
</dbReference>
<dbReference type="Proteomes" id="UP001363151">
    <property type="component" value="Unassembled WGS sequence"/>
</dbReference>
<feature type="signal peptide" evidence="1">
    <location>
        <begin position="1"/>
        <end position="20"/>
    </location>
</feature>
<gene>
    <name evidence="2" type="ORF">SO694_00138055</name>
</gene>
<protein>
    <submittedName>
        <fullName evidence="2">Uncharacterized protein</fullName>
    </submittedName>
</protein>
<keyword evidence="3" id="KW-1185">Reference proteome</keyword>
<accession>A0ABR1GFS2</accession>